<feature type="chain" id="PRO_5007091053" evidence="2">
    <location>
        <begin position="19"/>
        <end position="434"/>
    </location>
</feature>
<organism evidence="3">
    <name type="scientific">Gigantidas platifrons</name>
    <dbReference type="NCBI Taxonomy" id="2830794"/>
    <lineage>
        <taxon>Eukaryota</taxon>
        <taxon>Metazoa</taxon>
        <taxon>Spiralia</taxon>
        <taxon>Lophotrochozoa</taxon>
        <taxon>Mollusca</taxon>
        <taxon>Bivalvia</taxon>
        <taxon>Autobranchia</taxon>
        <taxon>Pteriomorphia</taxon>
        <taxon>Mytilida</taxon>
        <taxon>Mytiloidea</taxon>
        <taxon>Mytilidae</taxon>
        <taxon>Bathymodiolinae</taxon>
        <taxon>Gigantidas</taxon>
    </lineage>
</organism>
<keyword evidence="2" id="KW-0732">Signal</keyword>
<feature type="signal peptide" evidence="2">
    <location>
        <begin position="1"/>
        <end position="18"/>
    </location>
</feature>
<feature type="region of interest" description="Disordered" evidence="1">
    <location>
        <begin position="76"/>
        <end position="161"/>
    </location>
</feature>
<proteinExistence type="predicted"/>
<feature type="compositionally biased region" description="Basic residues" evidence="1">
    <location>
        <begin position="147"/>
        <end position="157"/>
    </location>
</feature>
<accession>A0A100XKG5</accession>
<protein>
    <submittedName>
        <fullName evidence="3">BAPSP-2</fullName>
    </submittedName>
</protein>
<name>A0A100XKG5_9BIVA</name>
<sequence>MKELVFLCLVLHLSLIHANPKSLNQVAEFSTKEQIVEQQRYGLTQDGNTLVEIDLLKDYYPYAGNHIIRKRNVVEPLGNPEAGTPTKRRKRKRKRRRRKKVSDRSGRPSHSDQFNPSNADRERPAVQAIFKGTIDGPVENILDPSSSRRRTSRRRRPRPELEIPIEALREQPKMSEMIGEDTNGLLRAKELQANYINTDMMRANKLKADRIRADKIKAQDVVVTAKRTRRKRPPTREYIQPEPVYERTGTQRFNSVVDSPMYDPQTVAIPGRQNFYDAIPNSPQNDHSQINNEFVQQRHSNRDRLFPQQETFTKRRYEEPNVVSQTSPVMEHPPAIRPRELLPEFSSSQIVNKYAGKQPIMSEFIAEPPSFRSNIRRLGREKIRGRTLEKYNPSTDFFGFDNPDAYFDTGTESSRLHDETSKTYITKSDPWYFR</sequence>
<evidence type="ECO:0000256" key="1">
    <source>
        <dbReference type="SAM" id="MobiDB-lite"/>
    </source>
</evidence>
<evidence type="ECO:0000256" key="2">
    <source>
        <dbReference type="SAM" id="SignalP"/>
    </source>
</evidence>
<evidence type="ECO:0000313" key="3">
    <source>
        <dbReference type="EMBL" id="JAP63239.1"/>
    </source>
</evidence>
<dbReference type="AlphaFoldDB" id="A0A100XKG5"/>
<dbReference type="EMBL" id="GBXK01000005">
    <property type="protein sequence ID" value="JAP63239.1"/>
    <property type="molecule type" value="Transcribed_RNA"/>
</dbReference>
<feature type="compositionally biased region" description="Basic residues" evidence="1">
    <location>
        <begin position="86"/>
        <end position="101"/>
    </location>
</feature>
<reference evidence="3" key="1">
    <citation type="submission" date="2014-11" db="EMBL/GenBank/DDBJ databases">
        <title>Direct Submission.</title>
        <authorList>
            <person name="Sun J."/>
            <person name="Qian P.-Y."/>
            <person name="Qiu J.-W."/>
        </authorList>
    </citation>
    <scope>NUCLEOTIDE SEQUENCE</scope>
</reference>